<evidence type="ECO:0008006" key="3">
    <source>
        <dbReference type="Google" id="ProtNLM"/>
    </source>
</evidence>
<evidence type="ECO:0000313" key="2">
    <source>
        <dbReference type="Proteomes" id="UP001605036"/>
    </source>
</evidence>
<reference evidence="1 2" key="1">
    <citation type="submission" date="2024-09" db="EMBL/GenBank/DDBJ databases">
        <title>Chromosome-scale assembly of Riccia fluitans.</title>
        <authorList>
            <person name="Paukszto L."/>
            <person name="Sawicki J."/>
            <person name="Karawczyk K."/>
            <person name="Piernik-Szablinska J."/>
            <person name="Szczecinska M."/>
            <person name="Mazdziarz M."/>
        </authorList>
    </citation>
    <scope>NUCLEOTIDE SEQUENCE [LARGE SCALE GENOMIC DNA]</scope>
    <source>
        <strain evidence="1">Rf_01</strain>
        <tissue evidence="1">Aerial parts of the thallus</tissue>
    </source>
</reference>
<accession>A0ABD1YCJ3</accession>
<evidence type="ECO:0000313" key="1">
    <source>
        <dbReference type="EMBL" id="KAL2624260.1"/>
    </source>
</evidence>
<organism evidence="1 2">
    <name type="scientific">Riccia fluitans</name>
    <dbReference type="NCBI Taxonomy" id="41844"/>
    <lineage>
        <taxon>Eukaryota</taxon>
        <taxon>Viridiplantae</taxon>
        <taxon>Streptophyta</taxon>
        <taxon>Embryophyta</taxon>
        <taxon>Marchantiophyta</taxon>
        <taxon>Marchantiopsida</taxon>
        <taxon>Marchantiidae</taxon>
        <taxon>Marchantiales</taxon>
        <taxon>Ricciaceae</taxon>
        <taxon>Riccia</taxon>
    </lineage>
</organism>
<name>A0ABD1YCJ3_9MARC</name>
<keyword evidence="2" id="KW-1185">Reference proteome</keyword>
<comment type="caution">
    <text evidence="1">The sequence shown here is derived from an EMBL/GenBank/DDBJ whole genome shotgun (WGS) entry which is preliminary data.</text>
</comment>
<gene>
    <name evidence="1" type="ORF">R1flu_008505</name>
</gene>
<proteinExistence type="predicted"/>
<dbReference type="EMBL" id="JBHFFA010000005">
    <property type="protein sequence ID" value="KAL2624260.1"/>
    <property type="molecule type" value="Genomic_DNA"/>
</dbReference>
<protein>
    <recommendedName>
        <fullName evidence="3">HAT C-terminal dimerisation domain-containing protein</fullName>
    </recommendedName>
</protein>
<dbReference type="AlphaFoldDB" id="A0ABD1YCJ3"/>
<sequence length="184" mass="21050">MGYDPKGDQHKEWVEKCNEELESIACQNANDWPLLTREKALSERTKQNPLSWWSICGKAAPKLWLIAMDILGLTTKNKFSAETGKELDDSKLNFDIREIVGNDEIVEDMRTRAESSMANDNDNQNDQDGGIALDRSREQAFRHLDDLRDDDFADEDIPPTANEYDVDFDADDVMRTYRHGSSSM</sequence>
<dbReference type="Proteomes" id="UP001605036">
    <property type="component" value="Unassembled WGS sequence"/>
</dbReference>